<evidence type="ECO:0000256" key="3">
    <source>
        <dbReference type="ARBA" id="ARBA00022692"/>
    </source>
</evidence>
<dbReference type="CDD" id="cd06579">
    <property type="entry name" value="TM_PBP1_transp_AraH_like"/>
    <property type="match status" value="1"/>
</dbReference>
<dbReference type="InterPro" id="IPR001851">
    <property type="entry name" value="ABC_transp_permease"/>
</dbReference>
<dbReference type="GO" id="GO:0022857">
    <property type="term" value="F:transmembrane transporter activity"/>
    <property type="evidence" value="ECO:0007669"/>
    <property type="project" value="InterPro"/>
</dbReference>
<dbReference type="EMBL" id="CEKZ01000003">
    <property type="protein sequence ID" value="CEQ03519.1"/>
    <property type="molecule type" value="Genomic_DNA"/>
</dbReference>
<protein>
    <submittedName>
        <fullName evidence="7">Ribose ABC transporter</fullName>
    </submittedName>
</protein>
<gene>
    <name evidence="7" type="primary">rbsC_1</name>
    <name evidence="7" type="ORF">R28058_12521</name>
</gene>
<feature type="transmembrane region" description="Helical" evidence="6">
    <location>
        <begin position="165"/>
        <end position="189"/>
    </location>
</feature>
<evidence type="ECO:0000256" key="1">
    <source>
        <dbReference type="ARBA" id="ARBA00004651"/>
    </source>
</evidence>
<evidence type="ECO:0000256" key="6">
    <source>
        <dbReference type="SAM" id="Phobius"/>
    </source>
</evidence>
<dbReference type="GO" id="GO:0005886">
    <property type="term" value="C:plasma membrane"/>
    <property type="evidence" value="ECO:0007669"/>
    <property type="project" value="UniProtKB-SubCell"/>
</dbReference>
<reference evidence="7 8" key="1">
    <citation type="submission" date="2015-01" db="EMBL/GenBank/DDBJ databases">
        <authorList>
            <person name="Aslett A.Martin."/>
            <person name="De Silva Nishadi"/>
        </authorList>
    </citation>
    <scope>NUCLEOTIDE SEQUENCE [LARGE SCALE GENOMIC DNA]</scope>
    <source>
        <strain evidence="7 8">R28058</strain>
    </source>
</reference>
<feature type="transmembrane region" description="Helical" evidence="6">
    <location>
        <begin position="13"/>
        <end position="34"/>
    </location>
</feature>
<dbReference type="PANTHER" id="PTHR32196">
    <property type="entry name" value="ABC TRANSPORTER PERMEASE PROTEIN YPHD-RELATED-RELATED"/>
    <property type="match status" value="1"/>
</dbReference>
<dbReference type="RefSeq" id="WP_055341827.1">
    <property type="nucleotide sequence ID" value="NZ_CEKZ01000003.1"/>
</dbReference>
<feature type="transmembrane region" description="Helical" evidence="6">
    <location>
        <begin position="264"/>
        <end position="283"/>
    </location>
</feature>
<feature type="transmembrane region" description="Helical" evidence="6">
    <location>
        <begin position="210"/>
        <end position="228"/>
    </location>
</feature>
<evidence type="ECO:0000313" key="7">
    <source>
        <dbReference type="EMBL" id="CEQ03519.1"/>
    </source>
</evidence>
<evidence type="ECO:0000256" key="5">
    <source>
        <dbReference type="ARBA" id="ARBA00023136"/>
    </source>
</evidence>
<name>A0A0C7R5X2_PARSO</name>
<dbReference type="Pfam" id="PF02653">
    <property type="entry name" value="BPD_transp_2"/>
    <property type="match status" value="1"/>
</dbReference>
<keyword evidence="3 6" id="KW-0812">Transmembrane</keyword>
<sequence length="312" mass="33121">MKSKRLNINIFDYGTVFFLIFLVLLFSMTTEYFFTFGNITNILRQISIVGISTVAMTMVIITGGIDLSVGSMLALSSILLAKMLTSGVSMYIAIPITLVVGIIMGLINGFLINKIKISPLISTLGTMTIYRGITYIITGGLPVYGFPKGFSFIGQGYIGKIPVPIFILTGVYIVGFVILYLTKFGTYVYGIGGSEKASILSGIKVNLVRYKVYAISGFLSALAGVISLSRINSGVPNSGTGFELDVVTAVVLGGVSVSGGSGKLSGVIIGCLIIGILSNGMILLNIGEYYQMVVKGLVLLVAVGIDNFSKER</sequence>
<keyword evidence="2" id="KW-1003">Cell membrane</keyword>
<keyword evidence="5 6" id="KW-0472">Membrane</keyword>
<dbReference type="OrthoDB" id="9815820at2"/>
<evidence type="ECO:0000256" key="2">
    <source>
        <dbReference type="ARBA" id="ARBA00022475"/>
    </source>
</evidence>
<feature type="transmembrane region" description="Helical" evidence="6">
    <location>
        <begin position="46"/>
        <end position="69"/>
    </location>
</feature>
<proteinExistence type="predicted"/>
<accession>A0A0C7R5X2</accession>
<feature type="transmembrane region" description="Helical" evidence="6">
    <location>
        <begin position="89"/>
        <end position="112"/>
    </location>
</feature>
<keyword evidence="4 6" id="KW-1133">Transmembrane helix</keyword>
<evidence type="ECO:0000313" key="8">
    <source>
        <dbReference type="Proteomes" id="UP000049127"/>
    </source>
</evidence>
<organism evidence="7 8">
    <name type="scientific">Paraclostridium sordellii</name>
    <name type="common">Clostridium sordellii</name>
    <dbReference type="NCBI Taxonomy" id="1505"/>
    <lineage>
        <taxon>Bacteria</taxon>
        <taxon>Bacillati</taxon>
        <taxon>Bacillota</taxon>
        <taxon>Clostridia</taxon>
        <taxon>Peptostreptococcales</taxon>
        <taxon>Peptostreptococcaceae</taxon>
        <taxon>Paraclostridium</taxon>
    </lineage>
</organism>
<dbReference type="AlphaFoldDB" id="A0A0C7R5X2"/>
<comment type="subcellular location">
    <subcellularLocation>
        <location evidence="1">Cell membrane</location>
        <topology evidence="1">Multi-pass membrane protein</topology>
    </subcellularLocation>
</comment>
<dbReference type="Proteomes" id="UP000049127">
    <property type="component" value="Unassembled WGS sequence"/>
</dbReference>
<feature type="transmembrane region" description="Helical" evidence="6">
    <location>
        <begin position="124"/>
        <end position="145"/>
    </location>
</feature>
<evidence type="ECO:0000256" key="4">
    <source>
        <dbReference type="ARBA" id="ARBA00022989"/>
    </source>
</evidence>